<accession>A0A395MNQ4</accession>
<feature type="compositionally biased region" description="Polar residues" evidence="1">
    <location>
        <begin position="858"/>
        <end position="874"/>
    </location>
</feature>
<gene>
    <name evidence="2" type="ORF">FIE12Z_6145</name>
</gene>
<organism evidence="2 3">
    <name type="scientific">Fusarium flagelliforme</name>
    <dbReference type="NCBI Taxonomy" id="2675880"/>
    <lineage>
        <taxon>Eukaryota</taxon>
        <taxon>Fungi</taxon>
        <taxon>Dikarya</taxon>
        <taxon>Ascomycota</taxon>
        <taxon>Pezizomycotina</taxon>
        <taxon>Sordariomycetes</taxon>
        <taxon>Hypocreomycetidae</taxon>
        <taxon>Hypocreales</taxon>
        <taxon>Nectriaceae</taxon>
        <taxon>Fusarium</taxon>
        <taxon>Fusarium incarnatum-equiseti species complex</taxon>
    </lineage>
</organism>
<keyword evidence="3" id="KW-1185">Reference proteome</keyword>
<dbReference type="Proteomes" id="UP000265631">
    <property type="component" value="Unassembled WGS sequence"/>
</dbReference>
<feature type="compositionally biased region" description="Low complexity" evidence="1">
    <location>
        <begin position="879"/>
        <end position="890"/>
    </location>
</feature>
<comment type="caution">
    <text evidence="2">The sequence shown here is derived from an EMBL/GenBank/DDBJ whole genome shotgun (WGS) entry which is preliminary data.</text>
</comment>
<dbReference type="STRING" id="2594813.A0A395MNQ4"/>
<protein>
    <submittedName>
        <fullName evidence="2">Homeodomain-like protein</fullName>
    </submittedName>
</protein>
<reference evidence="2 3" key="1">
    <citation type="journal article" date="2018" name="PLoS Pathog.">
        <title>Evolution of structural diversity of trichothecenes, a family of toxins produced by plant pathogenic and entomopathogenic fungi.</title>
        <authorList>
            <person name="Proctor R.H."/>
            <person name="McCormick S.P."/>
            <person name="Kim H.S."/>
            <person name="Cardoza R.E."/>
            <person name="Stanley A.M."/>
            <person name="Lindo L."/>
            <person name="Kelly A."/>
            <person name="Brown D.W."/>
            <person name="Lee T."/>
            <person name="Vaughan M.M."/>
            <person name="Alexander N.J."/>
            <person name="Busman M."/>
            <person name="Gutierrez S."/>
        </authorList>
    </citation>
    <scope>NUCLEOTIDE SEQUENCE [LARGE SCALE GENOMIC DNA]</scope>
    <source>
        <strain evidence="2 3">NRRL 13405</strain>
    </source>
</reference>
<evidence type="ECO:0000313" key="2">
    <source>
        <dbReference type="EMBL" id="RFN49576.1"/>
    </source>
</evidence>
<feature type="region of interest" description="Disordered" evidence="1">
    <location>
        <begin position="22"/>
        <end position="41"/>
    </location>
</feature>
<feature type="region of interest" description="Disordered" evidence="1">
    <location>
        <begin position="858"/>
        <end position="964"/>
    </location>
</feature>
<keyword evidence="2" id="KW-0238">DNA-binding</keyword>
<dbReference type="AlphaFoldDB" id="A0A395MNQ4"/>
<proteinExistence type="predicted"/>
<dbReference type="EMBL" id="PXXK01000172">
    <property type="protein sequence ID" value="RFN49576.1"/>
    <property type="molecule type" value="Genomic_DNA"/>
</dbReference>
<evidence type="ECO:0000313" key="3">
    <source>
        <dbReference type="Proteomes" id="UP000265631"/>
    </source>
</evidence>
<name>A0A395MNQ4_9HYPO</name>
<feature type="compositionally biased region" description="Basic and acidic residues" evidence="1">
    <location>
        <begin position="910"/>
        <end position="944"/>
    </location>
</feature>
<keyword evidence="2" id="KW-0371">Homeobox</keyword>
<sequence length="1195" mass="135989">MAGNQPATDRFGSLWKHFCVREGKRPGGTNKAPKSKRQKIVHQQLSIPKETGELYEFMNDLANSEDFEDGGTNLHPEGENGEALLDTEDITSQDVKVPRARKMTIEEINVFIDALEDTCGPAPTLDSLPKFQQEKVRNHDKWYTSIFENAFDSSDETTNPLSPKSLFSGVQLDWMKSNSDEKTKSALLRLLLHPHSRSFRNRAAIGHRDDRAMFRILESYPLSSGAKLVPNCIGTYFVWGEPRHAATDENADCSDYTGYCGQALSLRPDNCGSIGIRQRAMRHWTELTKVRSSTTATKGSLHVYDRLADARIAKVEISVLSVFPLPRAEMGDAIKHLHYIAALAETIDILILDCVDRTGRNFGPNTALPYGLSLRPESVPQRSFEGSNRALPLKQTSKGFGALMISLTWTQHQTSCLHSIIEEHEDQVYKHGQQSPIQWQFLVDKLCDHGITKSIEDIKSLYDVLMADPRSGFLSCRASRWRFVWSTIYQVKHHLLLKGLVQDPRDDNDIYYHIPALEDGLGTCWNIRDLLKGTGFVEEDPTLFNRGFFRYHLARLLHRDVWENIEEVPPDRVLVKDRRMPSDIFRRTRDVLLYFGIQILTEHGMAVDPPPTPFPNMSFDNLTELWYRARAQLLADRVPSKYILDGGIERHELPIWTYEPLKDTKQRDDQAVTEEAEEDSGYVWPSDCERLEALALTNDSVVVGTEDEKKVEAKNSCLVIPRAIESPIETVAREHVPKPRRNRFQWVLDYIESGSLPPEARAAEELLREALKDTALSSTTHPYKFEGRRMDDSLLNPDLCSLWVKDFLAHQGCLKQIDAKIRASMHGMGINGFCDTYGMMIAWIWEKAMRSQFYLSSGTNQAPSPTPTNVLFQTESQEKSSPLESEPSSSHAQPLPKDSPPAESSEYLEDLLKSGDDRPTRLRKFTEKYPHRGEGAIDKQEGNLRRKNPTEYGPMKHKQSGRKSIAWKTAERDCLSELIQDLGGWDEVCDELNEQFGNNRTERGIKCYANANKLGFPGGRPWTGPQDAYLKSLREKKIPLQEIPDLFEKKFGVVRSYNSCKHRATRMGYTNGTNQAFTQDEEDRLRKYKAQDLKLNEVCSNLWREFGAEHSKATIEGKMRNMQSVENPSKFRAWTPNEEAFLEDWLSKSTVVAGVEDDFRAEFGPERSSSSVLSKCYDIRTRKRSKESQESVDGA</sequence>
<evidence type="ECO:0000256" key="1">
    <source>
        <dbReference type="SAM" id="MobiDB-lite"/>
    </source>
</evidence>
<dbReference type="GO" id="GO:0003677">
    <property type="term" value="F:DNA binding"/>
    <property type="evidence" value="ECO:0007669"/>
    <property type="project" value="UniProtKB-KW"/>
</dbReference>